<keyword evidence="8" id="KW-0902">Two-component regulatory system</keyword>
<evidence type="ECO:0000256" key="4">
    <source>
        <dbReference type="ARBA" id="ARBA00022679"/>
    </source>
</evidence>
<feature type="transmembrane region" description="Helical" evidence="10">
    <location>
        <begin position="224"/>
        <end position="246"/>
    </location>
</feature>
<evidence type="ECO:0000256" key="7">
    <source>
        <dbReference type="ARBA" id="ARBA00022840"/>
    </source>
</evidence>
<dbReference type="Gene3D" id="1.20.5.1930">
    <property type="match status" value="1"/>
</dbReference>
<dbReference type="GO" id="GO:0005524">
    <property type="term" value="F:ATP binding"/>
    <property type="evidence" value="ECO:0007669"/>
    <property type="project" value="UniProtKB-KW"/>
</dbReference>
<keyword evidence="12" id="KW-0614">Plasmid</keyword>
<dbReference type="PANTHER" id="PTHR24421:SF10">
    <property type="entry name" value="NITRATE_NITRITE SENSOR PROTEIN NARQ"/>
    <property type="match status" value="1"/>
</dbReference>
<feature type="coiled-coil region" evidence="9">
    <location>
        <begin position="263"/>
        <end position="293"/>
    </location>
</feature>
<evidence type="ECO:0000256" key="6">
    <source>
        <dbReference type="ARBA" id="ARBA00022777"/>
    </source>
</evidence>
<dbReference type="PANTHER" id="PTHR24421">
    <property type="entry name" value="NITRATE/NITRITE SENSOR PROTEIN NARX-RELATED"/>
    <property type="match status" value="1"/>
</dbReference>
<accession>F7XJ97</accession>
<dbReference type="InterPro" id="IPR036890">
    <property type="entry name" value="HATPase_C_sf"/>
</dbReference>
<geneLocation type="plasmid" evidence="12 13">
    <name>pSmeSM11d</name>
</geneLocation>
<evidence type="ECO:0000256" key="9">
    <source>
        <dbReference type="SAM" id="Coils"/>
    </source>
</evidence>
<keyword evidence="3" id="KW-0597">Phosphoprotein</keyword>
<protein>
    <recommendedName>
        <fullName evidence="2">histidine kinase</fullName>
        <ecNumber evidence="2">2.7.13.3</ecNumber>
    </recommendedName>
</protein>
<evidence type="ECO:0000256" key="8">
    <source>
        <dbReference type="ARBA" id="ARBA00023012"/>
    </source>
</evidence>
<keyword evidence="6 12" id="KW-0418">Kinase</keyword>
<dbReference type="Pfam" id="PF02518">
    <property type="entry name" value="HATPase_c"/>
    <property type="match status" value="1"/>
</dbReference>
<feature type="domain" description="Histidine kinase/HSP90-like ATPase" evidence="11">
    <location>
        <begin position="400"/>
        <end position="492"/>
    </location>
</feature>
<dbReference type="Gene3D" id="3.30.565.10">
    <property type="entry name" value="Histidine kinase-like ATPase, C-terminal domain"/>
    <property type="match status" value="1"/>
</dbReference>
<gene>
    <name evidence="12" type="ordered locus">SM11_pD0271</name>
</gene>
<keyword evidence="9" id="KW-0175">Coiled coil</keyword>
<evidence type="ECO:0000313" key="12">
    <source>
        <dbReference type="EMBL" id="AEH83104.1"/>
    </source>
</evidence>
<dbReference type="HOGENOM" id="CLU_591697_0_0_5"/>
<keyword evidence="10" id="KW-0472">Membrane</keyword>
<dbReference type="Proteomes" id="UP000009045">
    <property type="component" value="Plasmid pSmeSM11d"/>
</dbReference>
<dbReference type="EC" id="2.7.13.3" evidence="2"/>
<evidence type="ECO:0000256" key="10">
    <source>
        <dbReference type="SAM" id="Phobius"/>
    </source>
</evidence>
<keyword evidence="4" id="KW-0808">Transferase</keyword>
<dbReference type="KEGG" id="smx:SM11_pD0271"/>
<keyword evidence="10" id="KW-0812">Transmembrane</keyword>
<comment type="catalytic activity">
    <reaction evidence="1">
        <text>ATP + protein L-histidine = ADP + protein N-phospho-L-histidine.</text>
        <dbReference type="EC" id="2.7.13.3"/>
    </reaction>
</comment>
<sequence length="496" mass="54232">MTGRPEMLICRLQRTQQCRRRIERAIVRFLVHVDDLIRRWNSQPLAKQFLIIGGSVAAAAMLVVGAFVTSLIEEAVTRNSAATTALYVDSVIAPLLPDMQTTQVLDDSVARALDETLGQGALGDRLASFRLWRADGTVLYSSEKAMVGQKYELGPELTAAFDGGMVARFMPLDEADGETERLSNSPLLEIYNPLLQPWSGEVVAVSEFHEIADEFEQSLNRARLHTWIAVAGFTLAFFIALSAIVLRGSRTIEKQRHALGQRVDELSALLAQNEALRARLRQASQRATALNETLLRRIGADLHDGPAQLVAYASLRLDSNKLVSPSTPAELREREIAAIKGSLDEAMNEIRTLCNGLVLPQIETASLREILERCVRAHEQRTGTTVDLSMSDPPERLSASAKICIYRFVQEALNNAFRHGGGIAQRVTQNTNGDKITVEVADGGPGFDPSEVRPTSLGLAGLKGRVESLGGTFEINPNAPGTIVRMSLGLEEMEQA</sequence>
<dbReference type="GO" id="GO:0016020">
    <property type="term" value="C:membrane"/>
    <property type="evidence" value="ECO:0007669"/>
    <property type="project" value="InterPro"/>
</dbReference>
<organism evidence="12 13">
    <name type="scientific">Sinorhizobium meliloti (strain SM11)</name>
    <dbReference type="NCBI Taxonomy" id="707241"/>
    <lineage>
        <taxon>Bacteria</taxon>
        <taxon>Pseudomonadati</taxon>
        <taxon>Pseudomonadota</taxon>
        <taxon>Alphaproteobacteria</taxon>
        <taxon>Hyphomicrobiales</taxon>
        <taxon>Rhizobiaceae</taxon>
        <taxon>Sinorhizobium/Ensifer group</taxon>
        <taxon>Sinorhizobium</taxon>
    </lineage>
</organism>
<dbReference type="InterPro" id="IPR003594">
    <property type="entry name" value="HATPase_dom"/>
</dbReference>
<evidence type="ECO:0000256" key="3">
    <source>
        <dbReference type="ARBA" id="ARBA00022553"/>
    </source>
</evidence>
<dbReference type="SMART" id="SM00387">
    <property type="entry name" value="HATPase_c"/>
    <property type="match status" value="1"/>
</dbReference>
<dbReference type="SUPFAM" id="SSF55874">
    <property type="entry name" value="ATPase domain of HSP90 chaperone/DNA topoisomerase II/histidine kinase"/>
    <property type="match status" value="1"/>
</dbReference>
<keyword evidence="10" id="KW-1133">Transmembrane helix</keyword>
<reference evidence="12 13" key="1">
    <citation type="journal article" date="2011" name="J. Biotechnol.">
        <title>The complete genome sequence of the dominant Sinorhizobium meliloti field isolate SM11 extends the S. meliloti pan-genome.</title>
        <authorList>
            <person name="Schneiker-Bekel S."/>
            <person name="Wibberg D."/>
            <person name="Bekel T."/>
            <person name="Blom J."/>
            <person name="Linke B."/>
            <person name="Neuweger H."/>
            <person name="Stiens M."/>
            <person name="Vorholter F.J."/>
            <person name="Weidner S."/>
            <person name="Goesmann A."/>
            <person name="Puhler A."/>
            <person name="Schluter A."/>
        </authorList>
    </citation>
    <scope>NUCLEOTIDE SEQUENCE [LARGE SCALE GENOMIC DNA]</scope>
    <source>
        <strain evidence="12 13">SM11</strain>
        <plasmid evidence="13">pSmeSM11d</plasmid>
    </source>
</reference>
<keyword evidence="5" id="KW-0547">Nucleotide-binding</keyword>
<dbReference type="AlphaFoldDB" id="F7XJ97"/>
<keyword evidence="7" id="KW-0067">ATP-binding</keyword>
<dbReference type="Pfam" id="PF07730">
    <property type="entry name" value="HisKA_3"/>
    <property type="match status" value="1"/>
</dbReference>
<feature type="transmembrane region" description="Helical" evidence="10">
    <location>
        <begin position="49"/>
        <end position="72"/>
    </location>
</feature>
<evidence type="ECO:0000259" key="11">
    <source>
        <dbReference type="SMART" id="SM00387"/>
    </source>
</evidence>
<dbReference type="GO" id="GO:0046983">
    <property type="term" value="F:protein dimerization activity"/>
    <property type="evidence" value="ECO:0007669"/>
    <property type="project" value="InterPro"/>
</dbReference>
<dbReference type="EMBL" id="CP001832">
    <property type="protein sequence ID" value="AEH83104.1"/>
    <property type="molecule type" value="Genomic_DNA"/>
</dbReference>
<dbReference type="CDD" id="cd16917">
    <property type="entry name" value="HATPase_UhpB-NarQ-NarX-like"/>
    <property type="match status" value="1"/>
</dbReference>
<evidence type="ECO:0000256" key="2">
    <source>
        <dbReference type="ARBA" id="ARBA00012438"/>
    </source>
</evidence>
<dbReference type="GO" id="GO:0000155">
    <property type="term" value="F:phosphorelay sensor kinase activity"/>
    <property type="evidence" value="ECO:0007669"/>
    <property type="project" value="InterPro"/>
</dbReference>
<evidence type="ECO:0000256" key="1">
    <source>
        <dbReference type="ARBA" id="ARBA00000085"/>
    </source>
</evidence>
<proteinExistence type="predicted"/>
<evidence type="ECO:0000313" key="13">
    <source>
        <dbReference type="Proteomes" id="UP000009045"/>
    </source>
</evidence>
<dbReference type="PATRIC" id="fig|707241.3.peg.5949"/>
<dbReference type="InterPro" id="IPR050482">
    <property type="entry name" value="Sensor_HK_TwoCompSys"/>
</dbReference>
<dbReference type="InterPro" id="IPR011712">
    <property type="entry name" value="Sig_transdc_His_kin_sub3_dim/P"/>
</dbReference>
<evidence type="ECO:0000256" key="5">
    <source>
        <dbReference type="ARBA" id="ARBA00022741"/>
    </source>
</evidence>
<name>F7XJ97_SINMM</name>